<dbReference type="AlphaFoldDB" id="A0AAV4CCQ1"/>
<evidence type="ECO:0000313" key="1">
    <source>
        <dbReference type="EMBL" id="GFO29223.1"/>
    </source>
</evidence>
<dbReference type="EMBL" id="BLXT01006136">
    <property type="protein sequence ID" value="GFO29223.1"/>
    <property type="molecule type" value="Genomic_DNA"/>
</dbReference>
<dbReference type="Proteomes" id="UP000735302">
    <property type="component" value="Unassembled WGS sequence"/>
</dbReference>
<name>A0AAV4CCQ1_9GAST</name>
<keyword evidence="2" id="KW-1185">Reference proteome</keyword>
<gene>
    <name evidence="1" type="ORF">PoB_005572800</name>
</gene>
<reference evidence="1 2" key="1">
    <citation type="journal article" date="2021" name="Elife">
        <title>Chloroplast acquisition without the gene transfer in kleptoplastic sea slugs, Plakobranchus ocellatus.</title>
        <authorList>
            <person name="Maeda T."/>
            <person name="Takahashi S."/>
            <person name="Yoshida T."/>
            <person name="Shimamura S."/>
            <person name="Takaki Y."/>
            <person name="Nagai Y."/>
            <person name="Toyoda A."/>
            <person name="Suzuki Y."/>
            <person name="Arimoto A."/>
            <person name="Ishii H."/>
            <person name="Satoh N."/>
            <person name="Nishiyama T."/>
            <person name="Hasebe M."/>
            <person name="Maruyama T."/>
            <person name="Minagawa J."/>
            <person name="Obokata J."/>
            <person name="Shigenobu S."/>
        </authorList>
    </citation>
    <scope>NUCLEOTIDE SEQUENCE [LARGE SCALE GENOMIC DNA]</scope>
</reference>
<proteinExistence type="predicted"/>
<evidence type="ECO:0000313" key="2">
    <source>
        <dbReference type="Proteomes" id="UP000735302"/>
    </source>
</evidence>
<comment type="caution">
    <text evidence="1">The sequence shown here is derived from an EMBL/GenBank/DDBJ whole genome shotgun (WGS) entry which is preliminary data.</text>
</comment>
<accession>A0AAV4CCQ1</accession>
<sequence length="95" mass="10791">MEGSLQISGQIHYTLCHRRPQPPWFGLVLLYITSLQLCDLRLSGPLLHIRLGCRWQGLNRNGRIPSDLGTNSLQTVPPITMVWFGFIVYNQSTTP</sequence>
<organism evidence="1 2">
    <name type="scientific">Plakobranchus ocellatus</name>
    <dbReference type="NCBI Taxonomy" id="259542"/>
    <lineage>
        <taxon>Eukaryota</taxon>
        <taxon>Metazoa</taxon>
        <taxon>Spiralia</taxon>
        <taxon>Lophotrochozoa</taxon>
        <taxon>Mollusca</taxon>
        <taxon>Gastropoda</taxon>
        <taxon>Heterobranchia</taxon>
        <taxon>Euthyneura</taxon>
        <taxon>Panpulmonata</taxon>
        <taxon>Sacoglossa</taxon>
        <taxon>Placobranchoidea</taxon>
        <taxon>Plakobranchidae</taxon>
        <taxon>Plakobranchus</taxon>
    </lineage>
</organism>
<protein>
    <submittedName>
        <fullName evidence="1">Uncharacterized protein</fullName>
    </submittedName>
</protein>